<sequence>DGPGSGGAGRGVVVLFSAVRVARDDHRQGARRRRHCVGRRARHRGGGPRPSVVADKPHHSRPRGVAPGRAGREGEGEGAPRGAGGAGRHHAGHRRDKHLPHRRRGGEHARRAHGEGLPAATGRGGHKDLRPRGAGDAWVAATVPTLGRQHRRQCGEAAVRRPERAGARGPDPPCLGPDELGDRRRPLRRRRHRKVPREQHLQQARGQEPRRGRRAGPGSQPAPL</sequence>
<organism evidence="2">
    <name type="scientific">uncultured Rubrobacteraceae bacterium</name>
    <dbReference type="NCBI Taxonomy" id="349277"/>
    <lineage>
        <taxon>Bacteria</taxon>
        <taxon>Bacillati</taxon>
        <taxon>Actinomycetota</taxon>
        <taxon>Rubrobacteria</taxon>
        <taxon>Rubrobacterales</taxon>
        <taxon>Rubrobacteraceae</taxon>
        <taxon>environmental samples</taxon>
    </lineage>
</organism>
<evidence type="ECO:0000313" key="2">
    <source>
        <dbReference type="EMBL" id="CAA9486742.1"/>
    </source>
</evidence>
<reference evidence="2" key="1">
    <citation type="submission" date="2020-02" db="EMBL/GenBank/DDBJ databases">
        <authorList>
            <person name="Meier V. D."/>
        </authorList>
    </citation>
    <scope>NUCLEOTIDE SEQUENCE</scope>
    <source>
        <strain evidence="2">AVDCRST_MAG05</strain>
    </source>
</reference>
<evidence type="ECO:0000256" key="1">
    <source>
        <dbReference type="SAM" id="MobiDB-lite"/>
    </source>
</evidence>
<feature type="compositionally biased region" description="Basic residues" evidence="1">
    <location>
        <begin position="29"/>
        <end position="46"/>
    </location>
</feature>
<proteinExistence type="predicted"/>
<protein>
    <submittedName>
        <fullName evidence="2">Uncharacterized protein</fullName>
    </submittedName>
</protein>
<feature type="compositionally biased region" description="Basic residues" evidence="1">
    <location>
        <begin position="87"/>
        <end position="105"/>
    </location>
</feature>
<feature type="compositionally biased region" description="Gly residues" evidence="1">
    <location>
        <begin position="77"/>
        <end position="86"/>
    </location>
</feature>
<feature type="non-terminal residue" evidence="2">
    <location>
        <position position="1"/>
    </location>
</feature>
<feature type="non-terminal residue" evidence="2">
    <location>
        <position position="224"/>
    </location>
</feature>
<dbReference type="AlphaFoldDB" id="A0A6J4S0J3"/>
<accession>A0A6J4S0J3</accession>
<name>A0A6J4S0J3_9ACTN</name>
<feature type="region of interest" description="Disordered" evidence="1">
    <location>
        <begin position="23"/>
        <end position="224"/>
    </location>
</feature>
<gene>
    <name evidence="2" type="ORF">AVDCRST_MAG05-1627</name>
</gene>
<dbReference type="EMBL" id="CADCVM010000180">
    <property type="protein sequence ID" value="CAA9486742.1"/>
    <property type="molecule type" value="Genomic_DNA"/>
</dbReference>
<feature type="compositionally biased region" description="Basic residues" evidence="1">
    <location>
        <begin position="185"/>
        <end position="195"/>
    </location>
</feature>